<evidence type="ECO:0000256" key="3">
    <source>
        <dbReference type="ARBA" id="ARBA00022618"/>
    </source>
</evidence>
<sequence>MLPHDNMLPADTLPNVPLHATLLQLADEYVAAAYGGNIGDELYHSQLSTAMGCLESVLKNFRLDPRREARVRLRLATLMVNETENQVEAEEILSKGIMLCDRCKLLNLKYGMYHLLARLMATSNPRAAMKRVDQLIGETETASNVVWAYSFRFLRISLGLQYGGRTDGASLMNQLAIVLQMAMKFRHVAVQIMASTLQAIVHLRSGARDGVDMAQRALAAARTFQTHPEMNNLPQLRILIECLSLMCAMSQFNKEQAMQSTVMMQQELESLKEGYFSISLGTAAAGDIDLDSGGILSSINGCTFLKFAWLPVAQLQAMGYLLSGISAMHRDAADTKTVHFLNQGLRLTEYHCGPANQVTNLLRLQLTLAYCTQNDWDQAAKELSQTKADGDDFTKALRLLLQATIKQATGSLKPALELYNAPPLKFSVGEEDGGVRDVQTLGTLNRVLILQRLGLHEEAVGCLSEVEQRCLQHRNRLYFSAFHVAKAYLQPSSAILPRKHILKSAVEAAQTTNNQQLLCVIMNVISQSFFHGIIGDQAMKSVQVSSVLGKRARNRMWMAVADEMYAKTLEMSGRPDKAATLRRDANEQMAAVPATLQSLLENQTF</sequence>
<evidence type="ECO:0000256" key="4">
    <source>
        <dbReference type="ARBA" id="ARBA00022776"/>
    </source>
</evidence>
<evidence type="ECO:0000256" key="2">
    <source>
        <dbReference type="ARBA" id="ARBA00008585"/>
    </source>
</evidence>
<keyword evidence="4" id="KW-0498">Mitosis</keyword>
<reference evidence="8" key="1">
    <citation type="journal article" date="2020" name="Stud. Mycol.">
        <title>101 Dothideomycetes genomes: a test case for predicting lifestyles and emergence of pathogens.</title>
        <authorList>
            <person name="Haridas S."/>
            <person name="Albert R."/>
            <person name="Binder M."/>
            <person name="Bloem J."/>
            <person name="Labutti K."/>
            <person name="Salamov A."/>
            <person name="Andreopoulos B."/>
            <person name="Baker S."/>
            <person name="Barry K."/>
            <person name="Bills G."/>
            <person name="Bluhm B."/>
            <person name="Cannon C."/>
            <person name="Castanera R."/>
            <person name="Culley D."/>
            <person name="Daum C."/>
            <person name="Ezra D."/>
            <person name="Gonzalez J."/>
            <person name="Henrissat B."/>
            <person name="Kuo A."/>
            <person name="Liang C."/>
            <person name="Lipzen A."/>
            <person name="Lutzoni F."/>
            <person name="Magnuson J."/>
            <person name="Mondo S."/>
            <person name="Nolan M."/>
            <person name="Ohm R."/>
            <person name="Pangilinan J."/>
            <person name="Park H.-J."/>
            <person name="Ramirez L."/>
            <person name="Alfaro M."/>
            <person name="Sun H."/>
            <person name="Tritt A."/>
            <person name="Yoshinaga Y."/>
            <person name="Zwiers L.-H."/>
            <person name="Turgeon B."/>
            <person name="Goodwin S."/>
            <person name="Spatafora J."/>
            <person name="Crous P."/>
            <person name="Grigoriev I."/>
        </authorList>
    </citation>
    <scope>NUCLEOTIDE SEQUENCE</scope>
    <source>
        <strain evidence="8">CBS 480.64</strain>
    </source>
</reference>
<keyword evidence="3" id="KW-0132">Cell division</keyword>
<dbReference type="InterPro" id="IPR019440">
    <property type="entry name" value="MAU2"/>
</dbReference>
<dbReference type="GO" id="GO:0005634">
    <property type="term" value="C:nucleus"/>
    <property type="evidence" value="ECO:0007669"/>
    <property type="project" value="UniProtKB-SubCell"/>
</dbReference>
<comment type="subcellular location">
    <subcellularLocation>
        <location evidence="1">Nucleus</location>
    </subcellularLocation>
</comment>
<protein>
    <recommendedName>
        <fullName evidence="10">Cohesin loading factor</fullName>
    </recommendedName>
</protein>
<dbReference type="GO" id="GO:0007059">
    <property type="term" value="P:chromosome segregation"/>
    <property type="evidence" value="ECO:0007669"/>
    <property type="project" value="UniProtKB-KW"/>
</dbReference>
<dbReference type="EMBL" id="MU006009">
    <property type="protein sequence ID" value="KAF2858455.1"/>
    <property type="molecule type" value="Genomic_DNA"/>
</dbReference>
<evidence type="ECO:0000256" key="6">
    <source>
        <dbReference type="ARBA" id="ARBA00023242"/>
    </source>
</evidence>
<comment type="similarity">
    <text evidence="2">Belongs to the SCC4/mau-2 family.</text>
</comment>
<proteinExistence type="inferred from homology"/>
<name>A0A6A7BUR3_9PEZI</name>
<evidence type="ECO:0000256" key="5">
    <source>
        <dbReference type="ARBA" id="ARBA00022829"/>
    </source>
</evidence>
<organism evidence="8 9">
    <name type="scientific">Piedraia hortae CBS 480.64</name>
    <dbReference type="NCBI Taxonomy" id="1314780"/>
    <lineage>
        <taxon>Eukaryota</taxon>
        <taxon>Fungi</taxon>
        <taxon>Dikarya</taxon>
        <taxon>Ascomycota</taxon>
        <taxon>Pezizomycotina</taxon>
        <taxon>Dothideomycetes</taxon>
        <taxon>Dothideomycetidae</taxon>
        <taxon>Capnodiales</taxon>
        <taxon>Piedraiaceae</taxon>
        <taxon>Piedraia</taxon>
    </lineage>
</organism>
<accession>A0A6A7BUR3</accession>
<dbReference type="Pfam" id="PF10345">
    <property type="entry name" value="Cohesin_load"/>
    <property type="match status" value="1"/>
</dbReference>
<dbReference type="PANTHER" id="PTHR21394">
    <property type="entry name" value="MAU2 CHROMATID COHESION FACTOR HOMOLOG"/>
    <property type="match status" value="1"/>
</dbReference>
<dbReference type="GO" id="GO:0007064">
    <property type="term" value="P:mitotic sister chromatid cohesion"/>
    <property type="evidence" value="ECO:0007669"/>
    <property type="project" value="InterPro"/>
</dbReference>
<dbReference type="Proteomes" id="UP000799421">
    <property type="component" value="Unassembled WGS sequence"/>
</dbReference>
<keyword evidence="5" id="KW-0159">Chromosome partition</keyword>
<evidence type="ECO:0000256" key="1">
    <source>
        <dbReference type="ARBA" id="ARBA00004123"/>
    </source>
</evidence>
<evidence type="ECO:0000313" key="8">
    <source>
        <dbReference type="EMBL" id="KAF2858455.1"/>
    </source>
</evidence>
<evidence type="ECO:0000256" key="7">
    <source>
        <dbReference type="ARBA" id="ARBA00023306"/>
    </source>
</evidence>
<keyword evidence="9" id="KW-1185">Reference proteome</keyword>
<keyword evidence="7" id="KW-0131">Cell cycle</keyword>
<dbReference type="AlphaFoldDB" id="A0A6A7BUR3"/>
<dbReference type="GO" id="GO:0051301">
    <property type="term" value="P:cell division"/>
    <property type="evidence" value="ECO:0007669"/>
    <property type="project" value="UniProtKB-KW"/>
</dbReference>
<dbReference type="OrthoDB" id="5565328at2759"/>
<gene>
    <name evidence="8" type="ORF">K470DRAFT_131121</name>
</gene>
<keyword evidence="6" id="KW-0539">Nucleus</keyword>
<evidence type="ECO:0008006" key="10">
    <source>
        <dbReference type="Google" id="ProtNLM"/>
    </source>
</evidence>
<evidence type="ECO:0000313" key="9">
    <source>
        <dbReference type="Proteomes" id="UP000799421"/>
    </source>
</evidence>